<dbReference type="PANTHER" id="PTHR11461:SF385">
    <property type="entry name" value="SERPIN DOMAIN-CONTAINING PROTEIN"/>
    <property type="match status" value="1"/>
</dbReference>
<dbReference type="FunFam" id="2.10.310.10:FF:000001">
    <property type="entry name" value="Serpin family A member 1"/>
    <property type="match status" value="1"/>
</dbReference>
<keyword evidence="3" id="KW-1185">Reference proteome</keyword>
<dbReference type="InterPro" id="IPR000215">
    <property type="entry name" value="Serpin_fam"/>
</dbReference>
<name>A0A3B6EB41_WHEAT</name>
<dbReference type="OrthoDB" id="6280426at2759"/>
<evidence type="ECO:0000313" key="2">
    <source>
        <dbReference type="EnsemblPlants" id="TraesCS3A02G056200.1"/>
    </source>
</evidence>
<dbReference type="GO" id="GO:0004867">
    <property type="term" value="F:serine-type endopeptidase inhibitor activity"/>
    <property type="evidence" value="ECO:0007669"/>
    <property type="project" value="InterPro"/>
</dbReference>
<dbReference type="Gene3D" id="6.20.40.10">
    <property type="match status" value="1"/>
</dbReference>
<dbReference type="Gramene" id="TraesCS3A02G056200.1">
    <property type="protein sequence ID" value="TraesCS3A02G056200.1"/>
    <property type="gene ID" value="TraesCS3A02G056200"/>
</dbReference>
<dbReference type="Gramene" id="TraesWEE_scaffold_142496_01G000300.1">
    <property type="protein sequence ID" value="TraesWEE_scaffold_142496_01G000300.1"/>
    <property type="gene ID" value="TraesWEE_scaffold_142496_01G000300"/>
</dbReference>
<dbReference type="Gramene" id="TraesROB_scaffold_011857_01G000200.1">
    <property type="protein sequence ID" value="TraesROB_scaffold_011857_01G000200.1"/>
    <property type="gene ID" value="TraesROB_scaffold_011857_01G000200"/>
</dbReference>
<dbReference type="Proteomes" id="UP000019116">
    <property type="component" value="Chromosome 3A"/>
</dbReference>
<dbReference type="SMR" id="A0A3B6EB41"/>
<feature type="domain" description="Serpin" evidence="1">
    <location>
        <begin position="13"/>
        <end position="80"/>
    </location>
</feature>
<sequence length="81" mass="8549">MAGIVGDDESVVPLCVSEVVHKAVVEMNEEGCEAAAVTVDDYECVPPPPTVDFVADHPFAFFIVEETSGTVVFAGHVLDPT</sequence>
<evidence type="ECO:0000313" key="3">
    <source>
        <dbReference type="Proteomes" id="UP000019116"/>
    </source>
</evidence>
<proteinExistence type="predicted"/>
<organism evidence="2">
    <name type="scientific">Triticum aestivum</name>
    <name type="common">Wheat</name>
    <dbReference type="NCBI Taxonomy" id="4565"/>
    <lineage>
        <taxon>Eukaryota</taxon>
        <taxon>Viridiplantae</taxon>
        <taxon>Streptophyta</taxon>
        <taxon>Embryophyta</taxon>
        <taxon>Tracheophyta</taxon>
        <taxon>Spermatophyta</taxon>
        <taxon>Magnoliopsida</taxon>
        <taxon>Liliopsida</taxon>
        <taxon>Poales</taxon>
        <taxon>Poaceae</taxon>
        <taxon>BOP clade</taxon>
        <taxon>Pooideae</taxon>
        <taxon>Triticodae</taxon>
        <taxon>Triticeae</taxon>
        <taxon>Triticinae</taxon>
        <taxon>Triticum</taxon>
    </lineage>
</organism>
<dbReference type="Gramene" id="TraesRN3A0100112800.1">
    <property type="protein sequence ID" value="TraesRN3A0100112800.1"/>
    <property type="gene ID" value="TraesRN3A0100112800"/>
</dbReference>
<dbReference type="OMA" id="FFIRNRV"/>
<reference evidence="2" key="1">
    <citation type="submission" date="2018-08" db="EMBL/GenBank/DDBJ databases">
        <authorList>
            <person name="Rossello M."/>
        </authorList>
    </citation>
    <scope>NUCLEOTIDE SEQUENCE [LARGE SCALE GENOMIC DNA]</scope>
    <source>
        <strain evidence="2">cv. Chinese Spring</strain>
    </source>
</reference>
<dbReference type="Gramene" id="TraesCAD_scaffold_000611_01G001200.1">
    <property type="protein sequence ID" value="TraesCAD_scaffold_000611_01G001200.1"/>
    <property type="gene ID" value="TraesCAD_scaffold_000611_01G001200"/>
</dbReference>
<dbReference type="AlphaFoldDB" id="A0A3B6EB41"/>
<dbReference type="SUPFAM" id="SSF56574">
    <property type="entry name" value="Serpins"/>
    <property type="match status" value="1"/>
</dbReference>
<dbReference type="EnsemblPlants" id="TraesCS3A02G056200.1">
    <property type="protein sequence ID" value="TraesCS3A02G056200.1"/>
    <property type="gene ID" value="TraesCS3A02G056200"/>
</dbReference>
<accession>A0A3B6EB41</accession>
<dbReference type="Gramene" id="TraesCLE_scaffold_031107_01G000300.1">
    <property type="protein sequence ID" value="TraesCLE_scaffold_031107_01G000300.1"/>
    <property type="gene ID" value="TraesCLE_scaffold_031107_01G000300"/>
</dbReference>
<dbReference type="InterPro" id="IPR036186">
    <property type="entry name" value="Serpin_sf"/>
</dbReference>
<dbReference type="Gene3D" id="2.10.310.10">
    <property type="entry name" value="Serpins superfamily"/>
    <property type="match status" value="1"/>
</dbReference>
<protein>
    <recommendedName>
        <fullName evidence="1">Serpin domain-containing protein</fullName>
    </recommendedName>
</protein>
<evidence type="ECO:0000259" key="1">
    <source>
        <dbReference type="Pfam" id="PF00079"/>
    </source>
</evidence>
<dbReference type="InterPro" id="IPR023796">
    <property type="entry name" value="Serpin_dom"/>
</dbReference>
<dbReference type="GO" id="GO:0005615">
    <property type="term" value="C:extracellular space"/>
    <property type="evidence" value="ECO:0007669"/>
    <property type="project" value="InterPro"/>
</dbReference>
<reference evidence="2" key="2">
    <citation type="submission" date="2018-10" db="UniProtKB">
        <authorList>
            <consortium name="EnsemblPlants"/>
        </authorList>
    </citation>
    <scope>IDENTIFICATION</scope>
</reference>
<dbReference type="Gramene" id="TraesCS3A03G0118100.1">
    <property type="protein sequence ID" value="TraesCS3A03G0118100.1.CDS"/>
    <property type="gene ID" value="TraesCS3A03G0118100"/>
</dbReference>
<dbReference type="PANTHER" id="PTHR11461">
    <property type="entry name" value="SERINE PROTEASE INHIBITOR, SERPIN"/>
    <property type="match status" value="1"/>
</dbReference>
<dbReference type="Pfam" id="PF00079">
    <property type="entry name" value="Serpin"/>
    <property type="match status" value="1"/>
</dbReference>
<dbReference type="STRING" id="4565.A0A3B6EB41"/>